<dbReference type="InterPro" id="IPR009014">
    <property type="entry name" value="Transketo_C/PFOR_II"/>
</dbReference>
<evidence type="ECO:0000256" key="6">
    <source>
        <dbReference type="ARBA" id="ARBA00022679"/>
    </source>
</evidence>
<dbReference type="Pfam" id="PF22613">
    <property type="entry name" value="Transketolase_C_1"/>
    <property type="match status" value="1"/>
</dbReference>
<dbReference type="Pfam" id="PF00456">
    <property type="entry name" value="Transketolase_N"/>
    <property type="match status" value="1"/>
</dbReference>
<comment type="similarity">
    <text evidence="3">Belongs to the transketolase family.</text>
</comment>
<comment type="cofactor">
    <cofactor evidence="1">
        <name>Mg(2+)</name>
        <dbReference type="ChEBI" id="CHEBI:18420"/>
    </cofactor>
</comment>
<dbReference type="InterPro" id="IPR033247">
    <property type="entry name" value="Transketolase_fam"/>
</dbReference>
<dbReference type="PROSITE" id="PS00802">
    <property type="entry name" value="TRANSKETOLASE_2"/>
    <property type="match status" value="1"/>
</dbReference>
<dbReference type="SUPFAM" id="SSF52518">
    <property type="entry name" value="Thiamin diphosphate-binding fold (THDP-binding)"/>
    <property type="match status" value="2"/>
</dbReference>
<feature type="domain" description="Transketolase-like pyrimidine-binding" evidence="13">
    <location>
        <begin position="364"/>
        <end position="535"/>
    </location>
</feature>
<dbReference type="RefSeq" id="WP_279965129.1">
    <property type="nucleotide sequence ID" value="NZ_CP122537.1"/>
</dbReference>
<dbReference type="SMART" id="SM00861">
    <property type="entry name" value="Transket_pyr"/>
    <property type="match status" value="1"/>
</dbReference>
<evidence type="ECO:0000313" key="15">
    <source>
        <dbReference type="Proteomes" id="UP001243420"/>
    </source>
</evidence>
<sequence length="678" mass="73419">MSDATTSPDLDALRAANPEHWRRAAAIRTLTLDAVAAANSGHSGMPMGMADVATVLFEKHLKFDASRPDWPDRDRFVLSAGHGSMLLYSLLYLTGYPEMTLEQIRNFRQLGAITAGHPEYGHAPGIETTTGPLGQGIATAVGMAIAEEIQRARFGRKIVDHHTWVIAGDGCLMEGVSHEAIALAGKLELSHLIVLWDDNGITIDGKVSIADVTDQKQRFKAAGWDVLEVDGHDPQAIDAALTDAKKGKKPTMVACKTHIAIGSSAQDTSKGHGALTDPELISATKRAYGWEHAPFEIPEDLKAEWEAIGARGAEARAEWEVRFAELGRGKKDHFERALRREAPKKLSATIKALKRQLAESQPKVATRKSSEMVLEVVNPIMPETVGGSADLTGSNNTLTEDLGVFGPENRDGRYIYYGIREHGMAAALNGLALHGGVRPYGGTFFAFTDYARPAMRLAALMGIPSTFVMTHDSIGLGEDGPTHQPVEHLAICRATPNTNVFRPCDTAETAEAWELALTATETPSVLVLSRQSMPTQRKEFSNKNLVAQGAYVLADADGKRMAILMATGSEVDVAMKARDLLQQDGIGTRVVSMPSWELFEAQDEKYRKKVLPAGPVRVAVEAGARMGWDRWLFGERGKRDKGAFVGMEGYGASAPAEELFAHFGITPEAVAKAVRDLI</sequence>
<evidence type="ECO:0000256" key="2">
    <source>
        <dbReference type="ARBA" id="ARBA00001964"/>
    </source>
</evidence>
<evidence type="ECO:0000256" key="7">
    <source>
        <dbReference type="ARBA" id="ARBA00022723"/>
    </source>
</evidence>
<evidence type="ECO:0000256" key="3">
    <source>
        <dbReference type="ARBA" id="ARBA00007131"/>
    </source>
</evidence>
<comment type="subunit">
    <text evidence="4">Homodimer.</text>
</comment>
<dbReference type="EC" id="2.2.1.1" evidence="5 12"/>
<dbReference type="EMBL" id="CP122537">
    <property type="protein sequence ID" value="WGH78378.1"/>
    <property type="molecule type" value="Genomic_DNA"/>
</dbReference>
<gene>
    <name evidence="14" type="primary">tkt</name>
    <name evidence="14" type="ORF">P8627_15345</name>
</gene>
<dbReference type="GO" id="GO:0004802">
    <property type="term" value="F:transketolase activity"/>
    <property type="evidence" value="ECO:0007669"/>
    <property type="project" value="UniProtKB-EC"/>
</dbReference>
<keyword evidence="6 14" id="KW-0808">Transferase</keyword>
<accession>A0ABY8LDC3</accession>
<dbReference type="InterPro" id="IPR005475">
    <property type="entry name" value="Transketolase-like_Pyr-bd"/>
</dbReference>
<dbReference type="CDD" id="cd02012">
    <property type="entry name" value="TPP_TK"/>
    <property type="match status" value="1"/>
</dbReference>
<dbReference type="InterPro" id="IPR020826">
    <property type="entry name" value="Transketolase_BS"/>
</dbReference>
<dbReference type="CDD" id="cd07033">
    <property type="entry name" value="TPP_PYR_DXS_TK_like"/>
    <property type="match status" value="1"/>
</dbReference>
<keyword evidence="8" id="KW-0106">Calcium</keyword>
<keyword evidence="15" id="KW-1185">Reference proteome</keyword>
<evidence type="ECO:0000313" key="14">
    <source>
        <dbReference type="EMBL" id="WGH78378.1"/>
    </source>
</evidence>
<evidence type="ECO:0000256" key="1">
    <source>
        <dbReference type="ARBA" id="ARBA00001946"/>
    </source>
</evidence>
<evidence type="ECO:0000256" key="11">
    <source>
        <dbReference type="ARBA" id="ARBA00049473"/>
    </source>
</evidence>
<protein>
    <recommendedName>
        <fullName evidence="5 12">Transketolase</fullName>
        <ecNumber evidence="5 12">2.2.1.1</ecNumber>
    </recommendedName>
</protein>
<evidence type="ECO:0000259" key="13">
    <source>
        <dbReference type="SMART" id="SM00861"/>
    </source>
</evidence>
<proteinExistence type="inferred from homology"/>
<reference evidence="14 15" key="1">
    <citation type="submission" date="2023-04" db="EMBL/GenBank/DDBJ databases">
        <title>Jannaschia ovalis sp. nov., a marine bacterium isolated from sea tidal flat.</title>
        <authorList>
            <person name="Kwon D.Y."/>
            <person name="Kim J.-J."/>
        </authorList>
    </citation>
    <scope>NUCLEOTIDE SEQUENCE [LARGE SCALE GENOMIC DNA]</scope>
    <source>
        <strain evidence="14 15">GRR-S6-38</strain>
    </source>
</reference>
<dbReference type="SUPFAM" id="SSF52922">
    <property type="entry name" value="TK C-terminal domain-like"/>
    <property type="match status" value="1"/>
</dbReference>
<dbReference type="InterPro" id="IPR055152">
    <property type="entry name" value="Transketolase-like_C_2"/>
</dbReference>
<dbReference type="PANTHER" id="PTHR43522">
    <property type="entry name" value="TRANSKETOLASE"/>
    <property type="match status" value="1"/>
</dbReference>
<dbReference type="PANTHER" id="PTHR43522:SF2">
    <property type="entry name" value="TRANSKETOLASE 1-RELATED"/>
    <property type="match status" value="1"/>
</dbReference>
<dbReference type="NCBIfam" id="TIGR00232">
    <property type="entry name" value="tktlase_bact"/>
    <property type="match status" value="1"/>
</dbReference>
<dbReference type="Pfam" id="PF02779">
    <property type="entry name" value="Transket_pyr"/>
    <property type="match status" value="1"/>
</dbReference>
<keyword evidence="10" id="KW-0786">Thiamine pyrophosphate</keyword>
<name>A0ABY8LDC3_9RHOB</name>
<evidence type="ECO:0000256" key="9">
    <source>
        <dbReference type="ARBA" id="ARBA00022842"/>
    </source>
</evidence>
<dbReference type="Gene3D" id="3.40.50.970">
    <property type="match status" value="2"/>
</dbReference>
<dbReference type="InterPro" id="IPR029061">
    <property type="entry name" value="THDP-binding"/>
</dbReference>
<dbReference type="InterPro" id="IPR005478">
    <property type="entry name" value="Transketolase_bac-like"/>
</dbReference>
<comment type="cofactor">
    <cofactor evidence="2">
        <name>thiamine diphosphate</name>
        <dbReference type="ChEBI" id="CHEBI:58937"/>
    </cofactor>
</comment>
<dbReference type="Proteomes" id="UP001243420">
    <property type="component" value="Chromosome"/>
</dbReference>
<evidence type="ECO:0000256" key="12">
    <source>
        <dbReference type="NCBIfam" id="TIGR00232"/>
    </source>
</evidence>
<dbReference type="Gene3D" id="3.40.50.920">
    <property type="match status" value="1"/>
</dbReference>
<comment type="catalytic activity">
    <reaction evidence="11">
        <text>D-sedoheptulose 7-phosphate + D-glyceraldehyde 3-phosphate = aldehydo-D-ribose 5-phosphate + D-xylulose 5-phosphate</text>
        <dbReference type="Rhea" id="RHEA:10508"/>
        <dbReference type="ChEBI" id="CHEBI:57483"/>
        <dbReference type="ChEBI" id="CHEBI:57737"/>
        <dbReference type="ChEBI" id="CHEBI:58273"/>
        <dbReference type="ChEBI" id="CHEBI:59776"/>
        <dbReference type="EC" id="2.2.1.1"/>
    </reaction>
</comment>
<evidence type="ECO:0000256" key="10">
    <source>
        <dbReference type="ARBA" id="ARBA00023052"/>
    </source>
</evidence>
<dbReference type="InterPro" id="IPR005474">
    <property type="entry name" value="Transketolase_N"/>
</dbReference>
<keyword evidence="9" id="KW-0460">Magnesium</keyword>
<evidence type="ECO:0000256" key="4">
    <source>
        <dbReference type="ARBA" id="ARBA00011738"/>
    </source>
</evidence>
<keyword evidence="7" id="KW-0479">Metal-binding</keyword>
<evidence type="ECO:0000256" key="5">
    <source>
        <dbReference type="ARBA" id="ARBA00013152"/>
    </source>
</evidence>
<evidence type="ECO:0000256" key="8">
    <source>
        <dbReference type="ARBA" id="ARBA00022837"/>
    </source>
</evidence>
<organism evidence="14 15">
    <name type="scientific">Jannaschia ovalis</name>
    <dbReference type="NCBI Taxonomy" id="3038773"/>
    <lineage>
        <taxon>Bacteria</taxon>
        <taxon>Pseudomonadati</taxon>
        <taxon>Pseudomonadota</taxon>
        <taxon>Alphaproteobacteria</taxon>
        <taxon>Rhodobacterales</taxon>
        <taxon>Roseobacteraceae</taxon>
        <taxon>Jannaschia</taxon>
    </lineage>
</organism>